<dbReference type="Proteomes" id="UP000011777">
    <property type="component" value="Unassembled WGS sequence"/>
</dbReference>
<sequence>MSNSIADAFKKLNVSPDSSPSEHEKIFNVSYEYLSKVKKFNDLKAAKNCLVALINLDKYYKASQIVKKLNKSLIGSLVLEIGYIYYKIGKIDELIKLYESYNQETSQDGISIGLKHVLAQSYYKAGDYSKALGLYHELIQDNKYDDQLDLIINEKAIVSQLNFQTGGSESSTGQINENNYDLLFNQALIELSTQNTNKSLVLLEKAADLCKSELSGPDLEAEILPIKLTISYVYQITNDHAKSLEILNAVDVEKINDLMIKLITKNNLYSQGDISNVNYVDRTLNYQESIHKLNQKLTVLQYEKILKNSIMLKYASGTLSTSQLNNAFIGDLQQKFPGDVSPLSYKLLLKLDIDYKDLQDTKNLRIIGRKLVKYISSISSTDDEQLKIVAVLLLTYVNSRSGSFDQSLPILESLTEESLQKPKVSPGLVGTLIAVYEKLHATHKLTDLLVKLLEKLLYTPQDIFKDVNYYNFAKNVAFKALNQGKDANATQLFEYLFEVNPKDHLISSILANSDKDLLPLDELTSKKSIEEIVNIDIDTLIPSAKSKPIQSVVKKPSKVTKKKKNPKFGPTKVLKPESELQLDEERWLPMKLRSYYKPTKKDKKKTTGGQQGSTETSTHVSTSSNNKKKKKKGKK</sequence>
<dbReference type="SUPFAM" id="SSF48452">
    <property type="entry name" value="TPR-like"/>
    <property type="match status" value="1"/>
</dbReference>
<dbReference type="Pfam" id="PF08492">
    <property type="entry name" value="SRP72"/>
    <property type="match status" value="1"/>
</dbReference>
<dbReference type="AlphaFoldDB" id="M3IUC5"/>
<comment type="caution">
    <text evidence="12">The sequence shown here is derived from an EMBL/GenBank/DDBJ whole genome shotgun (WGS) entry which is preliminary data.</text>
</comment>
<feature type="compositionally biased region" description="Basic residues" evidence="10">
    <location>
        <begin position="626"/>
        <end position="635"/>
    </location>
</feature>
<comment type="similarity">
    <text evidence="3 9">Belongs to the SRP72 family.</text>
</comment>
<dbReference type="OrthoDB" id="5421607at2759"/>
<dbReference type="InterPro" id="IPR013699">
    <property type="entry name" value="Signal_recog_part_SRP72_RNA-bd"/>
</dbReference>
<comment type="subcellular location">
    <subcellularLocation>
        <location evidence="2 9">Cytoplasm</location>
    </subcellularLocation>
    <subcellularLocation>
        <location evidence="1">Endoplasmic reticulum</location>
    </subcellularLocation>
</comment>
<gene>
    <name evidence="12" type="ORF">G210_4770</name>
</gene>
<dbReference type="EMBL" id="AOGT01000343">
    <property type="protein sequence ID" value="EMG50206.1"/>
    <property type="molecule type" value="Genomic_DNA"/>
</dbReference>
<dbReference type="OMA" id="NDMKVLA"/>
<dbReference type="STRING" id="1245528.M3IUC5"/>
<evidence type="ECO:0000256" key="7">
    <source>
        <dbReference type="ARBA" id="ARBA00023135"/>
    </source>
</evidence>
<accession>M3IUC5</accession>
<evidence type="ECO:0000256" key="6">
    <source>
        <dbReference type="ARBA" id="ARBA00022824"/>
    </source>
</evidence>
<dbReference type="PANTHER" id="PTHR14094">
    <property type="entry name" value="SIGNAL RECOGNITION PARTICLE 72"/>
    <property type="match status" value="1"/>
</dbReference>
<comment type="function">
    <text evidence="9">Component of the signal recognition particle (SRP) complex, a ribonucleoprotein complex that mediates the cotranslational targeting of secretory and membrane proteins to the endoplasmic reticulum (ER).</text>
</comment>
<dbReference type="GO" id="GO:0043022">
    <property type="term" value="F:ribosome binding"/>
    <property type="evidence" value="ECO:0007669"/>
    <property type="project" value="TreeGrafter"/>
</dbReference>
<feature type="compositionally biased region" description="Basic residues" evidence="10">
    <location>
        <begin position="555"/>
        <end position="566"/>
    </location>
</feature>
<evidence type="ECO:0000256" key="5">
    <source>
        <dbReference type="ARBA" id="ARBA00022490"/>
    </source>
</evidence>
<protein>
    <recommendedName>
        <fullName evidence="4 9">Signal recognition particle subunit SRP72</fullName>
    </recommendedName>
</protein>
<evidence type="ECO:0000256" key="1">
    <source>
        <dbReference type="ARBA" id="ARBA00004240"/>
    </source>
</evidence>
<evidence type="ECO:0000256" key="10">
    <source>
        <dbReference type="SAM" id="MobiDB-lite"/>
    </source>
</evidence>
<dbReference type="GO" id="GO:0008312">
    <property type="term" value="F:7S RNA binding"/>
    <property type="evidence" value="ECO:0007669"/>
    <property type="project" value="InterPro"/>
</dbReference>
<evidence type="ECO:0000256" key="2">
    <source>
        <dbReference type="ARBA" id="ARBA00004496"/>
    </source>
</evidence>
<feature type="compositionally biased region" description="Low complexity" evidence="10">
    <location>
        <begin position="612"/>
        <end position="624"/>
    </location>
</feature>
<dbReference type="HOGENOM" id="CLU_013808_1_0_1"/>
<keyword evidence="6" id="KW-0256">Endoplasmic reticulum</keyword>
<keyword evidence="5 9" id="KW-0963">Cytoplasm</keyword>
<evidence type="ECO:0000313" key="12">
    <source>
        <dbReference type="EMBL" id="EMG50206.1"/>
    </source>
</evidence>
<dbReference type="PIRSF" id="PIRSF038922">
    <property type="entry name" value="SRP72"/>
    <property type="match status" value="1"/>
</dbReference>
<dbReference type="eggNOG" id="KOG2376">
    <property type="taxonomic scope" value="Eukaryota"/>
</dbReference>
<dbReference type="GO" id="GO:0005783">
    <property type="term" value="C:endoplasmic reticulum"/>
    <property type="evidence" value="ECO:0007669"/>
    <property type="project" value="UniProtKB-SubCell"/>
</dbReference>
<proteinExistence type="inferred from homology"/>
<feature type="domain" description="Signal recognition particle SRP72 subunit RNA-binding" evidence="11">
    <location>
        <begin position="545"/>
        <end position="598"/>
    </location>
</feature>
<organism evidence="12 13">
    <name type="scientific">Candida maltosa (strain Xu316)</name>
    <name type="common">Yeast</name>
    <dbReference type="NCBI Taxonomy" id="1245528"/>
    <lineage>
        <taxon>Eukaryota</taxon>
        <taxon>Fungi</taxon>
        <taxon>Dikarya</taxon>
        <taxon>Ascomycota</taxon>
        <taxon>Saccharomycotina</taxon>
        <taxon>Pichiomycetes</taxon>
        <taxon>Debaryomycetaceae</taxon>
        <taxon>Candida/Lodderomyces clade</taxon>
        <taxon>Candida</taxon>
    </lineage>
</organism>
<feature type="region of interest" description="Disordered" evidence="10">
    <location>
        <begin position="593"/>
        <end position="635"/>
    </location>
</feature>
<dbReference type="InterPro" id="IPR011990">
    <property type="entry name" value="TPR-like_helical_dom_sf"/>
</dbReference>
<evidence type="ECO:0000259" key="11">
    <source>
        <dbReference type="Pfam" id="PF08492"/>
    </source>
</evidence>
<evidence type="ECO:0000313" key="13">
    <source>
        <dbReference type="Proteomes" id="UP000011777"/>
    </source>
</evidence>
<dbReference type="GO" id="GO:0006614">
    <property type="term" value="P:SRP-dependent cotranslational protein targeting to membrane"/>
    <property type="evidence" value="ECO:0007669"/>
    <property type="project" value="UniProtKB-UniRule"/>
</dbReference>
<dbReference type="GO" id="GO:0005786">
    <property type="term" value="C:signal recognition particle, endoplasmic reticulum targeting"/>
    <property type="evidence" value="ECO:0007669"/>
    <property type="project" value="UniProtKB-UniRule"/>
</dbReference>
<keyword evidence="13" id="KW-1185">Reference proteome</keyword>
<evidence type="ECO:0000256" key="4">
    <source>
        <dbReference type="ARBA" id="ARBA00018350"/>
    </source>
</evidence>
<keyword evidence="8 9" id="KW-0687">Ribonucleoprotein</keyword>
<dbReference type="InterPro" id="IPR026270">
    <property type="entry name" value="SRP72"/>
</dbReference>
<evidence type="ECO:0000256" key="3">
    <source>
        <dbReference type="ARBA" id="ARBA00007676"/>
    </source>
</evidence>
<keyword evidence="7 9" id="KW-0733">Signal recognition particle</keyword>
<feature type="region of interest" description="Disordered" evidence="10">
    <location>
        <begin position="551"/>
        <end position="581"/>
    </location>
</feature>
<name>M3IUC5_CANMX</name>
<reference evidence="12 13" key="1">
    <citation type="submission" date="2013-02" db="EMBL/GenBank/DDBJ databases">
        <title>Genome sequence of Candida maltosa Xu316, a potential industrial strain for xylitol and ethanol production.</title>
        <authorList>
            <person name="Yu J."/>
            <person name="Wang Q."/>
            <person name="Geng X."/>
            <person name="Bao W."/>
            <person name="He P."/>
            <person name="Cai J."/>
        </authorList>
    </citation>
    <scope>NUCLEOTIDE SEQUENCE [LARGE SCALE GENOMIC DNA]</scope>
    <source>
        <strain evidence="13">Xu316</strain>
    </source>
</reference>
<dbReference type="PANTHER" id="PTHR14094:SF9">
    <property type="entry name" value="SIGNAL RECOGNITION PARTICLE SUBUNIT SRP72"/>
    <property type="match status" value="1"/>
</dbReference>
<dbReference type="Gene3D" id="1.25.40.10">
    <property type="entry name" value="Tetratricopeptide repeat domain"/>
    <property type="match status" value="1"/>
</dbReference>
<evidence type="ECO:0000256" key="9">
    <source>
        <dbReference type="PIRNR" id="PIRNR038922"/>
    </source>
</evidence>
<evidence type="ECO:0000256" key="8">
    <source>
        <dbReference type="ARBA" id="ARBA00023274"/>
    </source>
</evidence>